<dbReference type="Gene3D" id="3.80.10.10">
    <property type="entry name" value="Ribonuclease Inhibitor"/>
    <property type="match status" value="1"/>
</dbReference>
<accession>A0A9P6EBK3</accession>
<evidence type="ECO:0000313" key="1">
    <source>
        <dbReference type="EMBL" id="KAF9525957.1"/>
    </source>
</evidence>
<dbReference type="AlphaFoldDB" id="A0A9P6EBK3"/>
<dbReference type="Proteomes" id="UP000807306">
    <property type="component" value="Unassembled WGS sequence"/>
</dbReference>
<proteinExistence type="predicted"/>
<dbReference type="InterPro" id="IPR032675">
    <property type="entry name" value="LRR_dom_sf"/>
</dbReference>
<gene>
    <name evidence="1" type="ORF">CPB83DRAFT_885245</name>
</gene>
<protein>
    <submittedName>
        <fullName evidence="1">Uncharacterized protein</fullName>
    </submittedName>
</protein>
<reference evidence="1" key="1">
    <citation type="submission" date="2020-11" db="EMBL/GenBank/DDBJ databases">
        <authorList>
            <consortium name="DOE Joint Genome Institute"/>
            <person name="Ahrendt S."/>
            <person name="Riley R."/>
            <person name="Andreopoulos W."/>
            <person name="Labutti K."/>
            <person name="Pangilinan J."/>
            <person name="Ruiz-Duenas F.J."/>
            <person name="Barrasa J.M."/>
            <person name="Sanchez-Garcia M."/>
            <person name="Camarero S."/>
            <person name="Miyauchi S."/>
            <person name="Serrano A."/>
            <person name="Linde D."/>
            <person name="Babiker R."/>
            <person name="Drula E."/>
            <person name="Ayuso-Fernandez I."/>
            <person name="Pacheco R."/>
            <person name="Padilla G."/>
            <person name="Ferreira P."/>
            <person name="Barriuso J."/>
            <person name="Kellner H."/>
            <person name="Castanera R."/>
            <person name="Alfaro M."/>
            <person name="Ramirez L."/>
            <person name="Pisabarro A.G."/>
            <person name="Kuo A."/>
            <person name="Tritt A."/>
            <person name="Lipzen A."/>
            <person name="He G."/>
            <person name="Yan M."/>
            <person name="Ng V."/>
            <person name="Cullen D."/>
            <person name="Martin F."/>
            <person name="Rosso M.-N."/>
            <person name="Henrissat B."/>
            <person name="Hibbett D."/>
            <person name="Martinez A.T."/>
            <person name="Grigoriev I.V."/>
        </authorList>
    </citation>
    <scope>NUCLEOTIDE SEQUENCE</scope>
    <source>
        <strain evidence="1">CBS 506.95</strain>
    </source>
</reference>
<dbReference type="OrthoDB" id="3069268at2759"/>
<dbReference type="EMBL" id="MU157877">
    <property type="protein sequence ID" value="KAF9525957.1"/>
    <property type="molecule type" value="Genomic_DNA"/>
</dbReference>
<sequence>MPNCSYPRGSTSSTPGFHTSMMSNFETTAEAFKISPKFSKAKTSITEENCLTQDSQEVKRTALVLDLAKTSWFALYNVNSGNHQEANPPAEVVLPLPMISREAVLGNCDLLEYIFNFLQTDFQYEKLDFEDSDTETNRSTLRNAAVTCRGFCEPALNTLWRVIDTFEPLLRLLPGYDSDKNSVINAIEPEDFKIFDQYARRIQHFRALDSSPNLKAFDWIYMILPLYRPTPIIPRLKSVYIESTNSSSHGHRHSLFLATSPNLQDYSINQIHWTDEPLAANLLVNVSLATKVLTKIELCGYLTSKTLNVLDRFSNLQFLRLGFQKATLGYKMIVKMSQLPLLRDLILEMEDHPKVESVWADSTSTFCNLESLCLTGDPTNVGRLLAHIRTPTLRKATLQFHSDDSERDSADLISSCLGRLIENSNNLLYKLLLAFPEGSSKQASWTWLGPLKSCHALRHLELTCGSMTLTDGDLLSMCACGEWRGMEYLKLLPSGGREGDEVLSLDALRILAQQCPNLKSLSTCVGVPSDPSEVAALHRDLGFKWVHGLQELSLYNLTGNKGSKAEDDDDDDDSDVEDVDLVKHINVGIEMAKYIYGLFPGLKRLRIENFDHDA</sequence>
<evidence type="ECO:0000313" key="2">
    <source>
        <dbReference type="Proteomes" id="UP000807306"/>
    </source>
</evidence>
<keyword evidence="2" id="KW-1185">Reference proteome</keyword>
<name>A0A9P6EBK3_9AGAR</name>
<comment type="caution">
    <text evidence="1">The sequence shown here is derived from an EMBL/GenBank/DDBJ whole genome shotgun (WGS) entry which is preliminary data.</text>
</comment>
<organism evidence="1 2">
    <name type="scientific">Crepidotus variabilis</name>
    <dbReference type="NCBI Taxonomy" id="179855"/>
    <lineage>
        <taxon>Eukaryota</taxon>
        <taxon>Fungi</taxon>
        <taxon>Dikarya</taxon>
        <taxon>Basidiomycota</taxon>
        <taxon>Agaricomycotina</taxon>
        <taxon>Agaricomycetes</taxon>
        <taxon>Agaricomycetidae</taxon>
        <taxon>Agaricales</taxon>
        <taxon>Agaricineae</taxon>
        <taxon>Crepidotaceae</taxon>
        <taxon>Crepidotus</taxon>
    </lineage>
</organism>